<proteinExistence type="predicted"/>
<dbReference type="Proteomes" id="UP000245916">
    <property type="component" value="Unassembled WGS sequence"/>
</dbReference>
<organism evidence="1 2">
    <name type="scientific">Allosphingosinicella humi</name>
    <dbReference type="NCBI Taxonomy" id="2068657"/>
    <lineage>
        <taxon>Bacteria</taxon>
        <taxon>Pseudomonadati</taxon>
        <taxon>Pseudomonadota</taxon>
        <taxon>Alphaproteobacteria</taxon>
        <taxon>Sphingomonadales</taxon>
        <taxon>Sphingomonadaceae</taxon>
        <taxon>Allosphingosinicella</taxon>
    </lineage>
</organism>
<sequence>MRRLLEGDLRLVIAEGDLICMISLPCLGHRATERYSVLPLKEGAMMNTLPQTSSDVQRSFKASVDRMGRALSADVANGVVGAHHNTYQHRLRVLRQMTAKLNSPARIAGVNISLHQLPTPLSN</sequence>
<accession>A0A2U2J032</accession>
<protein>
    <submittedName>
        <fullName evidence="1">Uncharacterized protein</fullName>
    </submittedName>
</protein>
<name>A0A2U2J032_9SPHN</name>
<reference evidence="1 2" key="1">
    <citation type="submission" date="2018-05" db="EMBL/GenBank/DDBJ databases">
        <title>Genome of Sphingosinicella humi QZX222.</title>
        <authorList>
            <person name="Qiao Z."/>
            <person name="Wang G."/>
        </authorList>
    </citation>
    <scope>NUCLEOTIDE SEQUENCE [LARGE SCALE GENOMIC DNA]</scope>
    <source>
        <strain evidence="1 2">QZX222</strain>
    </source>
</reference>
<evidence type="ECO:0000313" key="2">
    <source>
        <dbReference type="Proteomes" id="UP000245916"/>
    </source>
</evidence>
<dbReference type="AlphaFoldDB" id="A0A2U2J032"/>
<keyword evidence="2" id="KW-1185">Reference proteome</keyword>
<gene>
    <name evidence="1" type="ORF">DF286_01525</name>
</gene>
<evidence type="ECO:0000313" key="1">
    <source>
        <dbReference type="EMBL" id="PWG01694.1"/>
    </source>
</evidence>
<dbReference type="EMBL" id="QFFF01000001">
    <property type="protein sequence ID" value="PWG01694.1"/>
    <property type="molecule type" value="Genomic_DNA"/>
</dbReference>
<comment type="caution">
    <text evidence="1">The sequence shown here is derived from an EMBL/GenBank/DDBJ whole genome shotgun (WGS) entry which is preliminary data.</text>
</comment>